<evidence type="ECO:0000259" key="1">
    <source>
        <dbReference type="PROSITE" id="PS51705"/>
    </source>
</evidence>
<dbReference type="PANTHER" id="PTHR10229:SF0">
    <property type="entry name" value="GTP-BINDING PROTEIN 6-RELATED"/>
    <property type="match status" value="1"/>
</dbReference>
<accession>X1EW75</accession>
<dbReference type="InterPro" id="IPR027417">
    <property type="entry name" value="P-loop_NTPase"/>
</dbReference>
<gene>
    <name evidence="2" type="ORF">S01H4_61677</name>
</gene>
<comment type="caution">
    <text evidence="2">The sequence shown here is derived from an EMBL/GenBank/DDBJ whole genome shotgun (WGS) entry which is preliminary data.</text>
</comment>
<protein>
    <recommendedName>
        <fullName evidence="1">Hflx-type G domain-containing protein</fullName>
    </recommendedName>
</protein>
<dbReference type="InterPro" id="IPR045498">
    <property type="entry name" value="HflX_C"/>
</dbReference>
<dbReference type="GO" id="GO:0043022">
    <property type="term" value="F:ribosome binding"/>
    <property type="evidence" value="ECO:0007669"/>
    <property type="project" value="TreeGrafter"/>
</dbReference>
<dbReference type="InterPro" id="IPR006073">
    <property type="entry name" value="GTP-bd"/>
</dbReference>
<feature type="non-terminal residue" evidence="2">
    <location>
        <position position="168"/>
    </location>
</feature>
<dbReference type="InterPro" id="IPR030394">
    <property type="entry name" value="G_HFLX_dom"/>
</dbReference>
<proteinExistence type="predicted"/>
<dbReference type="InterPro" id="IPR016496">
    <property type="entry name" value="GTPase_HflX"/>
</dbReference>
<feature type="non-terminal residue" evidence="2">
    <location>
        <position position="1"/>
    </location>
</feature>
<sequence length="168" mass="18373">LLFATLDPTMRKLTLPHGRDVILSDTVGFISDLPTELVAAFHATLEEVVEADLILHVRDISHVDSEAQSQDVLNVLDALGIGEEKQHEIVEVWNKIDLLGDPKKDAALAQAKRLDRIICTSAVTGEGIENLEHAIERELAARLQQHTIIVPAGNGAGLSWVYRAGEVF</sequence>
<evidence type="ECO:0000313" key="2">
    <source>
        <dbReference type="EMBL" id="GAH12878.1"/>
    </source>
</evidence>
<dbReference type="AlphaFoldDB" id="X1EW75"/>
<dbReference type="GO" id="GO:0005525">
    <property type="term" value="F:GTP binding"/>
    <property type="evidence" value="ECO:0007669"/>
    <property type="project" value="InterPro"/>
</dbReference>
<dbReference type="Gene3D" id="3.40.50.300">
    <property type="entry name" value="P-loop containing nucleotide triphosphate hydrolases"/>
    <property type="match status" value="1"/>
</dbReference>
<dbReference type="Pfam" id="PF19275">
    <property type="entry name" value="HflX_C"/>
    <property type="match status" value="1"/>
</dbReference>
<dbReference type="SUPFAM" id="SSF52540">
    <property type="entry name" value="P-loop containing nucleoside triphosphate hydrolases"/>
    <property type="match status" value="1"/>
</dbReference>
<dbReference type="GO" id="GO:0005737">
    <property type="term" value="C:cytoplasm"/>
    <property type="evidence" value="ECO:0007669"/>
    <property type="project" value="TreeGrafter"/>
</dbReference>
<dbReference type="Pfam" id="PF01926">
    <property type="entry name" value="MMR_HSR1"/>
    <property type="match status" value="1"/>
</dbReference>
<reference evidence="2" key="1">
    <citation type="journal article" date="2014" name="Front. Microbiol.">
        <title>High frequency of phylogenetically diverse reductive dehalogenase-homologous genes in deep subseafloor sedimentary metagenomes.</title>
        <authorList>
            <person name="Kawai M."/>
            <person name="Futagami T."/>
            <person name="Toyoda A."/>
            <person name="Takaki Y."/>
            <person name="Nishi S."/>
            <person name="Hori S."/>
            <person name="Arai W."/>
            <person name="Tsubouchi T."/>
            <person name="Morono Y."/>
            <person name="Uchiyama I."/>
            <person name="Ito T."/>
            <person name="Fujiyama A."/>
            <person name="Inagaki F."/>
            <person name="Takami H."/>
        </authorList>
    </citation>
    <scope>NUCLEOTIDE SEQUENCE</scope>
    <source>
        <strain evidence="2">Expedition CK06-06</strain>
    </source>
</reference>
<dbReference type="PROSITE" id="PS51705">
    <property type="entry name" value="G_HFLX"/>
    <property type="match status" value="1"/>
</dbReference>
<dbReference type="EMBL" id="BART01036627">
    <property type="protein sequence ID" value="GAH12878.1"/>
    <property type="molecule type" value="Genomic_DNA"/>
</dbReference>
<feature type="domain" description="Hflx-type G" evidence="1">
    <location>
        <begin position="1"/>
        <end position="143"/>
    </location>
</feature>
<organism evidence="2">
    <name type="scientific">marine sediment metagenome</name>
    <dbReference type="NCBI Taxonomy" id="412755"/>
    <lineage>
        <taxon>unclassified sequences</taxon>
        <taxon>metagenomes</taxon>
        <taxon>ecological metagenomes</taxon>
    </lineage>
</organism>
<dbReference type="PANTHER" id="PTHR10229">
    <property type="entry name" value="GTP-BINDING PROTEIN HFLX"/>
    <property type="match status" value="1"/>
</dbReference>
<name>X1EW75_9ZZZZ</name>